<dbReference type="EMBL" id="CM041534">
    <property type="protein sequence ID" value="KAI3373632.1"/>
    <property type="molecule type" value="Genomic_DNA"/>
</dbReference>
<comment type="caution">
    <text evidence="1">The sequence shown here is derived from an EMBL/GenBank/DDBJ whole genome shotgun (WGS) entry which is preliminary data.</text>
</comment>
<evidence type="ECO:0000313" key="2">
    <source>
        <dbReference type="Proteomes" id="UP000831701"/>
    </source>
</evidence>
<gene>
    <name evidence="1" type="ORF">L3Q82_022226</name>
</gene>
<organism evidence="1 2">
    <name type="scientific">Scortum barcoo</name>
    <name type="common">barcoo grunter</name>
    <dbReference type="NCBI Taxonomy" id="214431"/>
    <lineage>
        <taxon>Eukaryota</taxon>
        <taxon>Metazoa</taxon>
        <taxon>Chordata</taxon>
        <taxon>Craniata</taxon>
        <taxon>Vertebrata</taxon>
        <taxon>Euteleostomi</taxon>
        <taxon>Actinopterygii</taxon>
        <taxon>Neopterygii</taxon>
        <taxon>Teleostei</taxon>
        <taxon>Neoteleostei</taxon>
        <taxon>Acanthomorphata</taxon>
        <taxon>Eupercaria</taxon>
        <taxon>Centrarchiformes</taxon>
        <taxon>Terapontoidei</taxon>
        <taxon>Terapontidae</taxon>
        <taxon>Scortum</taxon>
    </lineage>
</organism>
<proteinExistence type="predicted"/>
<accession>A0ACB8WZZ1</accession>
<sequence length="421" mass="45266">MLQQILKDMYIDPDVLDALNEDQKKTLFLKMRQEQVRRWKEREEKLERDGGEAECKRTKPKKASSKNVSWLLGRDGDVAVIVIGEVDELSPKFICSGLGEKKAQNLQNSAYLQTILNNRKTTEPVRAERENLPPQTQPGISLSLKGKCEETSTLPPLPVSVSEHSSPPAAEKPEPKSASATEEKSVPQPSICSRPPMRASPVNVRPASANAAPGSVNTRPGLANLRLASTTPSASPSSTVKIDSGTASSTKVGPHSQEPQKPQQSQDIGASEASRRAASKEAGSSGSAPTCAGRGRVAQLMKTFSVESTTTPTQTPSRGIKPPLPPTKPGHLRLTTTPTVSETVKTLPPPPPANQSPLKPSPPHHPHASHSQQPPTAMTKLFSSLPRFALPDKNLQRSPDSVLEHTQPPSSLDAFLPPPRK</sequence>
<dbReference type="Proteomes" id="UP000831701">
    <property type="component" value="Chromosome 4"/>
</dbReference>
<protein>
    <submittedName>
        <fullName evidence="1">Uncharacterized protein</fullName>
    </submittedName>
</protein>
<keyword evidence="2" id="KW-1185">Reference proteome</keyword>
<evidence type="ECO:0000313" key="1">
    <source>
        <dbReference type="EMBL" id="KAI3373632.1"/>
    </source>
</evidence>
<reference evidence="1" key="1">
    <citation type="submission" date="2022-04" db="EMBL/GenBank/DDBJ databases">
        <title>Jade perch genome.</title>
        <authorList>
            <person name="Chao B."/>
        </authorList>
    </citation>
    <scope>NUCLEOTIDE SEQUENCE</scope>
    <source>
        <strain evidence="1">CB-2022</strain>
    </source>
</reference>
<name>A0ACB8WZZ1_9TELE</name>